<accession>A0A811UEL4</accession>
<dbReference type="Pfam" id="PF05335">
    <property type="entry name" value="DUF745"/>
    <property type="match status" value="1"/>
</dbReference>
<feature type="coiled-coil region" evidence="1">
    <location>
        <begin position="108"/>
        <end position="159"/>
    </location>
</feature>
<reference evidence="4" key="1">
    <citation type="submission" date="2020-11" db="EMBL/GenBank/DDBJ databases">
        <authorList>
            <person name="Whitehead M."/>
        </authorList>
    </citation>
    <scope>NUCLEOTIDE SEQUENCE</scope>
    <source>
        <strain evidence="4">EGII</strain>
    </source>
</reference>
<comment type="caution">
    <text evidence="4">The sequence shown here is derived from an EMBL/GenBank/DDBJ whole genome shotgun (WGS) entry which is preliminary data.</text>
</comment>
<dbReference type="InterPro" id="IPR007999">
    <property type="entry name" value="DUF745"/>
</dbReference>
<proteinExistence type="predicted"/>
<evidence type="ECO:0000256" key="1">
    <source>
        <dbReference type="SAM" id="Coils"/>
    </source>
</evidence>
<evidence type="ECO:0000313" key="5">
    <source>
        <dbReference type="Proteomes" id="UP000606786"/>
    </source>
</evidence>
<keyword evidence="5" id="KW-1185">Reference proteome</keyword>
<gene>
    <name evidence="4" type="ORF">CCAP1982_LOCUS5135</name>
</gene>
<feature type="chain" id="PRO_5032555583" evidence="3">
    <location>
        <begin position="22"/>
        <end position="170"/>
    </location>
</feature>
<dbReference type="PANTHER" id="PTHR37161:SF2">
    <property type="entry name" value="AT11648P-RELATED"/>
    <property type="match status" value="1"/>
</dbReference>
<feature type="compositionally biased region" description="Low complexity" evidence="2">
    <location>
        <begin position="55"/>
        <end position="64"/>
    </location>
</feature>
<keyword evidence="1" id="KW-0175">Coiled coil</keyword>
<protein>
    <submittedName>
        <fullName evidence="4">(Mediterranean fruit fly) hypothetical protein</fullName>
    </submittedName>
</protein>
<feature type="region of interest" description="Disordered" evidence="2">
    <location>
        <begin position="48"/>
        <end position="103"/>
    </location>
</feature>
<keyword evidence="3" id="KW-0732">Signal</keyword>
<evidence type="ECO:0000256" key="2">
    <source>
        <dbReference type="SAM" id="MobiDB-lite"/>
    </source>
</evidence>
<feature type="compositionally biased region" description="Low complexity" evidence="2">
    <location>
        <begin position="88"/>
        <end position="103"/>
    </location>
</feature>
<evidence type="ECO:0000313" key="4">
    <source>
        <dbReference type="EMBL" id="CAD6996466.1"/>
    </source>
</evidence>
<dbReference type="AlphaFoldDB" id="A0A811UEL4"/>
<dbReference type="OrthoDB" id="7868124at2759"/>
<dbReference type="EMBL" id="CAJHJT010000001">
    <property type="protein sequence ID" value="CAD6996466.1"/>
    <property type="molecule type" value="Genomic_DNA"/>
</dbReference>
<dbReference type="Proteomes" id="UP000606786">
    <property type="component" value="Unassembled WGS sequence"/>
</dbReference>
<evidence type="ECO:0000256" key="3">
    <source>
        <dbReference type="SAM" id="SignalP"/>
    </source>
</evidence>
<organism evidence="4 5">
    <name type="scientific">Ceratitis capitata</name>
    <name type="common">Mediterranean fruit fly</name>
    <name type="synonym">Tephritis capitata</name>
    <dbReference type="NCBI Taxonomy" id="7213"/>
    <lineage>
        <taxon>Eukaryota</taxon>
        <taxon>Metazoa</taxon>
        <taxon>Ecdysozoa</taxon>
        <taxon>Arthropoda</taxon>
        <taxon>Hexapoda</taxon>
        <taxon>Insecta</taxon>
        <taxon>Pterygota</taxon>
        <taxon>Neoptera</taxon>
        <taxon>Endopterygota</taxon>
        <taxon>Diptera</taxon>
        <taxon>Brachycera</taxon>
        <taxon>Muscomorpha</taxon>
        <taxon>Tephritoidea</taxon>
        <taxon>Tephritidae</taxon>
        <taxon>Ceratitis</taxon>
        <taxon>Ceratitis</taxon>
    </lineage>
</organism>
<dbReference type="PANTHER" id="PTHR37161">
    <property type="entry name" value="HDC10475"/>
    <property type="match status" value="1"/>
</dbReference>
<name>A0A811UEL4_CERCA</name>
<sequence length="170" mass="18442">MRFAIFIAVLLICQLLSGVRSYENNRIQQQHRKMKRMLPGLYAQYGEDSNAAEQSEGGSSSSRSGGDGECKPGAMMAGNPKQKATSIAQKAAQEAKAASDAQQAAGEAASLQVKAQLAEKAMQAAKAAEAALAGKQQIVQQLQQEVREAEAVYKRKVVHYRMPSKMLMRR</sequence>
<feature type="signal peptide" evidence="3">
    <location>
        <begin position="1"/>
        <end position="21"/>
    </location>
</feature>